<dbReference type="EMBL" id="WELI01000003">
    <property type="protein sequence ID" value="KAB7730939.1"/>
    <property type="molecule type" value="Genomic_DNA"/>
</dbReference>
<reference evidence="1 2" key="1">
    <citation type="submission" date="2019-10" db="EMBL/GenBank/DDBJ databases">
        <title>Rudanella paleaurantiibacter sp. nov., isolated from sludge.</title>
        <authorList>
            <person name="Xu S.Q."/>
        </authorList>
    </citation>
    <scope>NUCLEOTIDE SEQUENCE [LARGE SCALE GENOMIC DNA]</scope>
    <source>
        <strain evidence="1 2">HX-22-17</strain>
    </source>
</reference>
<dbReference type="RefSeq" id="WP_152123929.1">
    <property type="nucleotide sequence ID" value="NZ_WELI01000003.1"/>
</dbReference>
<evidence type="ECO:0000313" key="2">
    <source>
        <dbReference type="Proteomes" id="UP000488299"/>
    </source>
</evidence>
<dbReference type="InterPro" id="IPR032568">
    <property type="entry name" value="DUF4926"/>
</dbReference>
<accession>A0A7J5TZU7</accession>
<protein>
    <submittedName>
        <fullName evidence="1">DUF4926 domain-containing protein</fullName>
    </submittedName>
</protein>
<dbReference type="AlphaFoldDB" id="A0A7J5TZU7"/>
<organism evidence="1 2">
    <name type="scientific">Rudanella paleaurantiibacter</name>
    <dbReference type="NCBI Taxonomy" id="2614655"/>
    <lineage>
        <taxon>Bacteria</taxon>
        <taxon>Pseudomonadati</taxon>
        <taxon>Bacteroidota</taxon>
        <taxon>Cytophagia</taxon>
        <taxon>Cytophagales</taxon>
        <taxon>Cytophagaceae</taxon>
        <taxon>Rudanella</taxon>
    </lineage>
</organism>
<name>A0A7J5TZU7_9BACT</name>
<comment type="caution">
    <text evidence="1">The sequence shown here is derived from an EMBL/GenBank/DDBJ whole genome shotgun (WGS) entry which is preliminary data.</text>
</comment>
<dbReference type="Pfam" id="PF16277">
    <property type="entry name" value="DUF4926"/>
    <property type="match status" value="1"/>
</dbReference>
<proteinExistence type="predicted"/>
<evidence type="ECO:0000313" key="1">
    <source>
        <dbReference type="EMBL" id="KAB7730939.1"/>
    </source>
</evidence>
<dbReference type="Proteomes" id="UP000488299">
    <property type="component" value="Unassembled WGS sequence"/>
</dbReference>
<keyword evidence="2" id="KW-1185">Reference proteome</keyword>
<sequence>MTDSFELLDVVAVLHDLPAEKLRKGSLGTIVELFDNQTFLVEFADPDGVPYAMPILAQDQVLKIYQTPVEA</sequence>
<gene>
    <name evidence="1" type="ORF">F5984_08890</name>
</gene>